<gene>
    <name evidence="1" type="ORF">N7452_007958</name>
</gene>
<evidence type="ECO:0000313" key="2">
    <source>
        <dbReference type="Proteomes" id="UP001147695"/>
    </source>
</evidence>
<reference evidence="1" key="2">
    <citation type="journal article" date="2023" name="IMA Fungus">
        <title>Comparative genomic study of the Penicillium genus elucidates a diverse pangenome and 15 lateral gene transfer events.</title>
        <authorList>
            <person name="Petersen C."/>
            <person name="Sorensen T."/>
            <person name="Nielsen M.R."/>
            <person name="Sondergaard T.E."/>
            <person name="Sorensen J.L."/>
            <person name="Fitzpatrick D.A."/>
            <person name="Frisvad J.C."/>
            <person name="Nielsen K.L."/>
        </authorList>
    </citation>
    <scope>NUCLEOTIDE SEQUENCE</scope>
    <source>
        <strain evidence="1">IBT 35673</strain>
    </source>
</reference>
<dbReference type="PANTHER" id="PTHR21310:SF37">
    <property type="entry name" value="AMINOGLYCOSIDE PHOSPHOTRANSFERASE DOMAIN-CONTAINING PROTEIN"/>
    <property type="match status" value="1"/>
</dbReference>
<organism evidence="1 2">
    <name type="scientific">Penicillium brevicompactum</name>
    <dbReference type="NCBI Taxonomy" id="5074"/>
    <lineage>
        <taxon>Eukaryota</taxon>
        <taxon>Fungi</taxon>
        <taxon>Dikarya</taxon>
        <taxon>Ascomycota</taxon>
        <taxon>Pezizomycotina</taxon>
        <taxon>Eurotiomycetes</taxon>
        <taxon>Eurotiomycetidae</taxon>
        <taxon>Eurotiales</taxon>
        <taxon>Aspergillaceae</taxon>
        <taxon>Penicillium</taxon>
    </lineage>
</organism>
<dbReference type="InterPro" id="IPR011009">
    <property type="entry name" value="Kinase-like_dom_sf"/>
</dbReference>
<name>A0A9W9QG96_PENBR</name>
<sequence length="402" mass="45601">MDYNQGIDFSHQVQEDIWVDEINKFRVNGRMCEWVATLHPDKIPCQLDGGFLNGSYNVCQKFLFEDGTTLLLRFPRVKSISPNYADEKVAIEVEALSIIRERTTIPVPKIRAWGLTDANPLGLGPFILMEVIEGVCLNNIFTGGDSRLLKTDVSEGDLKIVYRQIANFMLQIFEIDFERIGTLRTPITGYAPPALPLTWKLQEIIRTGVDASGDRTQCSSTTLEYFQYVIQQDWKQLLYQPNSIAGPLDALSKYSSLKTFQSVLPEFLNVKHENGPFKLICDDFGPANMIVKSEQDLTIVGVVDLEWAYAGTAQLFGSAPWWLLHDRPVNVEWDFKDGDPPEVSTRYFDCLKIFQEALAKEEQVFCGSQSKQLLELIKWSETSGAMYVHMLLSSGFFNPLPR</sequence>
<evidence type="ECO:0000313" key="1">
    <source>
        <dbReference type="EMBL" id="KAJ5335555.1"/>
    </source>
</evidence>
<proteinExistence type="predicted"/>
<dbReference type="Proteomes" id="UP001147695">
    <property type="component" value="Unassembled WGS sequence"/>
</dbReference>
<dbReference type="SUPFAM" id="SSF56112">
    <property type="entry name" value="Protein kinase-like (PK-like)"/>
    <property type="match status" value="1"/>
</dbReference>
<dbReference type="InterPro" id="IPR051678">
    <property type="entry name" value="AGP_Transferase"/>
</dbReference>
<dbReference type="AlphaFoldDB" id="A0A9W9QG96"/>
<accession>A0A9W9QG96</accession>
<comment type="caution">
    <text evidence="1">The sequence shown here is derived from an EMBL/GenBank/DDBJ whole genome shotgun (WGS) entry which is preliminary data.</text>
</comment>
<dbReference type="EMBL" id="JAPZBQ010000004">
    <property type="protein sequence ID" value="KAJ5335555.1"/>
    <property type="molecule type" value="Genomic_DNA"/>
</dbReference>
<reference evidence="1" key="1">
    <citation type="submission" date="2022-12" db="EMBL/GenBank/DDBJ databases">
        <authorList>
            <person name="Petersen C."/>
        </authorList>
    </citation>
    <scope>NUCLEOTIDE SEQUENCE</scope>
    <source>
        <strain evidence="1">IBT 35673</strain>
    </source>
</reference>
<protein>
    <submittedName>
        <fullName evidence="1">Aminoglycoside phosphotransferase</fullName>
    </submittedName>
</protein>
<dbReference type="PANTHER" id="PTHR21310">
    <property type="entry name" value="AMINOGLYCOSIDE PHOSPHOTRANSFERASE-RELATED-RELATED"/>
    <property type="match status" value="1"/>
</dbReference>